<dbReference type="Proteomes" id="UP001500280">
    <property type="component" value="Unassembled WGS sequence"/>
</dbReference>
<accession>A0ABN2GFG5</accession>
<reference evidence="2 3" key="1">
    <citation type="journal article" date="2019" name="Int. J. Syst. Evol. Microbiol.">
        <title>The Global Catalogue of Microorganisms (GCM) 10K type strain sequencing project: providing services to taxonomists for standard genome sequencing and annotation.</title>
        <authorList>
            <consortium name="The Broad Institute Genomics Platform"/>
            <consortium name="The Broad Institute Genome Sequencing Center for Infectious Disease"/>
            <person name="Wu L."/>
            <person name="Ma J."/>
        </authorList>
    </citation>
    <scope>NUCLEOTIDE SEQUENCE [LARGE SCALE GENOMIC DNA]</scope>
    <source>
        <strain evidence="2 3">JCM 14307</strain>
    </source>
</reference>
<sequence length="452" mass="48652">MKDDRLAAALGNASLLGVGYMLLRRWRLAIAAQVITVALVLILVSQKALWCEIALAVWWVAVVVHGWTAAGKPGTRPVREQRVIALCVTVPVLLAGGFFRYDAAGIQRDVAEARAAGDCAGVTAAQSKARYGDRVADAPGIEGLGVDVEACAELREIARMLPGTLPGHTNLLAEQFAKLDAVLAKPGQDKTVEKVLDEYLGSLTAQSPCNTVKLATWLRDRQKTRNVLDKAGPVGDGLVPGNQFACAQSEAKAAQWRAASYRYRELIARYPKAPVTSKARAALVVATLKVQLLDIRGLIDSGEYCAKPAAYGGAPRYRRGVNRALILGAQEEYTSQLPSQWKTTVPTNASVVICTEEVEDGPAIRTCPYVREGYNFDFYRTFRKVVVPVKIYAMRTGRLVKAAKVVIDGPACPAVYTDSSGLLPIAGETISTPVEPTAANIRAAFQPLLVRP</sequence>
<evidence type="ECO:0000256" key="1">
    <source>
        <dbReference type="SAM" id="Phobius"/>
    </source>
</evidence>
<keyword evidence="3" id="KW-1185">Reference proteome</keyword>
<evidence type="ECO:0000313" key="3">
    <source>
        <dbReference type="Proteomes" id="UP001500280"/>
    </source>
</evidence>
<proteinExistence type="predicted"/>
<protein>
    <submittedName>
        <fullName evidence="2">Uncharacterized protein</fullName>
    </submittedName>
</protein>
<gene>
    <name evidence="2" type="ORF">GCM10009745_11120</name>
</gene>
<feature type="transmembrane region" description="Helical" evidence="1">
    <location>
        <begin position="53"/>
        <end position="71"/>
    </location>
</feature>
<comment type="caution">
    <text evidence="2">The sequence shown here is derived from an EMBL/GenBank/DDBJ whole genome shotgun (WGS) entry which is preliminary data.</text>
</comment>
<keyword evidence="1" id="KW-0472">Membrane</keyword>
<organism evidence="2 3">
    <name type="scientific">Kribbella yunnanensis</name>
    <dbReference type="NCBI Taxonomy" id="190194"/>
    <lineage>
        <taxon>Bacteria</taxon>
        <taxon>Bacillati</taxon>
        <taxon>Actinomycetota</taxon>
        <taxon>Actinomycetes</taxon>
        <taxon>Propionibacteriales</taxon>
        <taxon>Kribbellaceae</taxon>
        <taxon>Kribbella</taxon>
    </lineage>
</organism>
<dbReference type="EMBL" id="BAAANF010000003">
    <property type="protein sequence ID" value="GAA1670392.1"/>
    <property type="molecule type" value="Genomic_DNA"/>
</dbReference>
<keyword evidence="1" id="KW-1133">Transmembrane helix</keyword>
<evidence type="ECO:0000313" key="2">
    <source>
        <dbReference type="EMBL" id="GAA1670392.1"/>
    </source>
</evidence>
<feature type="transmembrane region" description="Helical" evidence="1">
    <location>
        <begin position="28"/>
        <end position="47"/>
    </location>
</feature>
<dbReference type="RefSeq" id="WP_344145954.1">
    <property type="nucleotide sequence ID" value="NZ_BAAANF010000003.1"/>
</dbReference>
<keyword evidence="1" id="KW-0812">Transmembrane</keyword>
<feature type="transmembrane region" description="Helical" evidence="1">
    <location>
        <begin position="83"/>
        <end position="101"/>
    </location>
</feature>
<name>A0ABN2GFG5_9ACTN</name>